<dbReference type="OrthoDB" id="7335474at2"/>
<reference evidence="2" key="1">
    <citation type="submission" date="2019-06" db="EMBL/GenBank/DDBJ databases">
        <title>The complete genome of Emcibacter congregatus ZYLT.</title>
        <authorList>
            <person name="Zhao Z."/>
        </authorList>
    </citation>
    <scope>NUCLEOTIDE SEQUENCE [LARGE SCALE GENOMIC DNA]</scope>
    <source>
        <strain evidence="2">MCCC 1A06723</strain>
    </source>
</reference>
<evidence type="ECO:0000313" key="1">
    <source>
        <dbReference type="EMBL" id="TPD62763.1"/>
    </source>
</evidence>
<accession>A0A501PQM4</accession>
<protein>
    <recommendedName>
        <fullName evidence="3">EAL domain-containing protein</fullName>
    </recommendedName>
</protein>
<organism evidence="1 2">
    <name type="scientific">Emcibacter nanhaiensis</name>
    <dbReference type="NCBI Taxonomy" id="1505037"/>
    <lineage>
        <taxon>Bacteria</taxon>
        <taxon>Pseudomonadati</taxon>
        <taxon>Pseudomonadota</taxon>
        <taxon>Alphaproteobacteria</taxon>
        <taxon>Emcibacterales</taxon>
        <taxon>Emcibacteraceae</taxon>
        <taxon>Emcibacter</taxon>
    </lineage>
</organism>
<keyword evidence="2" id="KW-1185">Reference proteome</keyword>
<dbReference type="RefSeq" id="WP_139938013.1">
    <property type="nucleotide sequence ID" value="NZ_JBHSYP010000022.1"/>
</dbReference>
<name>A0A501PQM4_9PROT</name>
<sequence>MLEKFIEMLLYDVDASGAKQPRQRTFGLRTKPTPSVEKKLMKMLSESSMVNTGRVQLLGLKELKEKMGDRWLDLRESILTGLEQIVLKRIGNQDVFFSRSEEEHLIVFAHLAEDEARLVCAKILQELSIKFLGQVETREIVVRTAVGQFDGQLTFEEDTLDNILSNIGMKENASLSGDEEDPSDARSASNLLRFFSGENDRIRELFKVTYVPIWDSRHQVLSTYAVDCQMRDKVSSGNYSTLIKRLENRDRVSLDYMLADECGNQLLEFYAKKYRAVFCLPVCYDTVFNSQLLTAYSRKIVQIPKELSRYTMITLKGFPQGMPSGKILDIVAILGRYCPVIMLDCDEFIPKNLDFYKECGLKGIRVRLDPDKSDSQEYWSALATTIDKCRKKTLKVSLIEVGDRKSLQQAYEYGFDYISGDAVRQKTSAPGHMLRVNFEELIAGDE</sequence>
<evidence type="ECO:0008006" key="3">
    <source>
        <dbReference type="Google" id="ProtNLM"/>
    </source>
</evidence>
<proteinExistence type="predicted"/>
<gene>
    <name evidence="1" type="ORF">FIV46_01405</name>
</gene>
<dbReference type="EMBL" id="VFIY01000004">
    <property type="protein sequence ID" value="TPD62763.1"/>
    <property type="molecule type" value="Genomic_DNA"/>
</dbReference>
<dbReference type="Proteomes" id="UP000319148">
    <property type="component" value="Unassembled WGS sequence"/>
</dbReference>
<evidence type="ECO:0000313" key="2">
    <source>
        <dbReference type="Proteomes" id="UP000319148"/>
    </source>
</evidence>
<comment type="caution">
    <text evidence="1">The sequence shown here is derived from an EMBL/GenBank/DDBJ whole genome shotgun (WGS) entry which is preliminary data.</text>
</comment>
<dbReference type="AlphaFoldDB" id="A0A501PQM4"/>